<dbReference type="KEGG" id="bany:112043629"/>
<sequence>MAKYQGKVYLGYEEEIIVDKDQTQINYTINKIGGLPDWPPLNDIKFSTKCPLCSLHRLLVVQCYAPLEGSVYHRTLYVFACINPTCWTQSESWTCVRSQIKDEPTKTSAVVSIPSSETNLSWCKGSDEWDENDNADTTNGNVMLVDNSPLNGVQRNSDEEDESNSYDLETVEQALGNLQVDAHNANLSPVQGAVGAIGAPVAVAELEGGDESGLVIVETPTAPTNNMEILFSQITELPPDIRTYLLSAPLQFIPKYIYVEEEWDKCYADNDKVTELLNKYKRDNEMEVGSVAERVSAGAGGAGGCDDEAYEDAPPPHGDRLFHAFLTRLHQNPTQILRYSRDSPPLLGAPLPATESSASACKRCGARLTCELQLLPRYADTLRVRRSQAPLPHLHFLSVLAFTCSQSCWQPNDRLVEETVLFQPEVV</sequence>
<evidence type="ECO:0000313" key="4">
    <source>
        <dbReference type="RefSeq" id="XP_023934902.1"/>
    </source>
</evidence>
<dbReference type="CTD" id="41540"/>
<feature type="domain" description="Programmed cell death protein 2 C-terminal" evidence="2">
    <location>
        <begin position="319"/>
        <end position="423"/>
    </location>
</feature>
<dbReference type="RefSeq" id="XP_023934902.1">
    <property type="nucleotide sequence ID" value="XM_024079134.2"/>
</dbReference>
<protein>
    <submittedName>
        <fullName evidence="4">Programmed cell death protein 2-like</fullName>
    </submittedName>
</protein>
<reference evidence="4" key="1">
    <citation type="submission" date="2025-08" db="UniProtKB">
        <authorList>
            <consortium name="RefSeq"/>
        </authorList>
    </citation>
    <scope>IDENTIFICATION</scope>
</reference>
<dbReference type="GeneID" id="112043629"/>
<evidence type="ECO:0000313" key="3">
    <source>
        <dbReference type="Proteomes" id="UP001652582"/>
    </source>
</evidence>
<dbReference type="PANTHER" id="PTHR46421">
    <property type="entry name" value="PROGRAMMED CELL DEATH PROTEIN 2-LIKE"/>
    <property type="match status" value="1"/>
</dbReference>
<dbReference type="InterPro" id="IPR052815">
    <property type="entry name" value="PDCD2-like_regulator"/>
</dbReference>
<proteinExistence type="predicted"/>
<dbReference type="InterPro" id="IPR007320">
    <property type="entry name" value="PDCD2_C"/>
</dbReference>
<feature type="region of interest" description="Disordered" evidence="1">
    <location>
        <begin position="138"/>
        <end position="164"/>
    </location>
</feature>
<accession>A0A6J1MPU1</accession>
<dbReference type="PANTHER" id="PTHR46421:SF1">
    <property type="entry name" value="PROGRAMMED CELL DEATH PROTEIN 2-LIKE"/>
    <property type="match status" value="1"/>
</dbReference>
<gene>
    <name evidence="4" type="primary">LOC112043629</name>
</gene>
<evidence type="ECO:0000256" key="1">
    <source>
        <dbReference type="SAM" id="MobiDB-lite"/>
    </source>
</evidence>
<dbReference type="GO" id="GO:0005737">
    <property type="term" value="C:cytoplasm"/>
    <property type="evidence" value="ECO:0007669"/>
    <property type="project" value="InterPro"/>
</dbReference>
<dbReference type="Pfam" id="PF04194">
    <property type="entry name" value="PDCD2_C"/>
    <property type="match status" value="1"/>
</dbReference>
<organism evidence="3 4">
    <name type="scientific">Bicyclus anynana</name>
    <name type="common">Squinting bush brown butterfly</name>
    <dbReference type="NCBI Taxonomy" id="110368"/>
    <lineage>
        <taxon>Eukaryota</taxon>
        <taxon>Metazoa</taxon>
        <taxon>Ecdysozoa</taxon>
        <taxon>Arthropoda</taxon>
        <taxon>Hexapoda</taxon>
        <taxon>Insecta</taxon>
        <taxon>Pterygota</taxon>
        <taxon>Neoptera</taxon>
        <taxon>Endopterygota</taxon>
        <taxon>Lepidoptera</taxon>
        <taxon>Glossata</taxon>
        <taxon>Ditrysia</taxon>
        <taxon>Papilionoidea</taxon>
        <taxon>Nymphalidae</taxon>
        <taxon>Satyrinae</taxon>
        <taxon>Satyrini</taxon>
        <taxon>Mycalesina</taxon>
        <taxon>Bicyclus</taxon>
    </lineage>
</organism>
<dbReference type="OrthoDB" id="366284at2759"/>
<dbReference type="AlphaFoldDB" id="A0A6J1MPU1"/>
<evidence type="ECO:0000259" key="2">
    <source>
        <dbReference type="Pfam" id="PF04194"/>
    </source>
</evidence>
<dbReference type="GO" id="GO:0006915">
    <property type="term" value="P:apoptotic process"/>
    <property type="evidence" value="ECO:0007669"/>
    <property type="project" value="TreeGrafter"/>
</dbReference>
<keyword evidence="3" id="KW-1185">Reference proteome</keyword>
<dbReference type="Proteomes" id="UP001652582">
    <property type="component" value="Chromosome 10"/>
</dbReference>
<name>A0A6J1MPU1_BICAN</name>